<evidence type="ECO:0000313" key="3">
    <source>
        <dbReference type="Proteomes" id="UP000747399"/>
    </source>
</evidence>
<accession>A0A8J4BP24</accession>
<gene>
    <name evidence="2" type="ORF">Vafri_16636</name>
</gene>
<dbReference type="EMBL" id="BNCO01000052">
    <property type="protein sequence ID" value="GIL62547.1"/>
    <property type="molecule type" value="Genomic_DNA"/>
</dbReference>
<keyword evidence="3" id="KW-1185">Reference proteome</keyword>
<feature type="region of interest" description="Disordered" evidence="1">
    <location>
        <begin position="121"/>
        <end position="154"/>
    </location>
</feature>
<proteinExistence type="predicted"/>
<sequence>MSASNPITTFCCSPCACVYVCVCMCMCVRVCVCLRVYVYVYACMFVPQVLAEDMTGRIRGAESLKQAVLAREQADVGAQLDAIQRLLGDIMAASAAGPVDFLNAYSRLTGTCHSLQVLQASRGRGGGRPPRGGRGVPGPRRITPGPHAAAGSQG</sequence>
<evidence type="ECO:0000313" key="2">
    <source>
        <dbReference type="EMBL" id="GIL62547.1"/>
    </source>
</evidence>
<dbReference type="AlphaFoldDB" id="A0A8J4BP24"/>
<reference evidence="2" key="1">
    <citation type="journal article" date="2021" name="Proc. Natl. Acad. Sci. U.S.A.">
        <title>Three genomes in the algal genus Volvox reveal the fate of a haploid sex-determining region after a transition to homothallism.</title>
        <authorList>
            <person name="Yamamoto K."/>
            <person name="Hamaji T."/>
            <person name="Kawai-Toyooka H."/>
            <person name="Matsuzaki R."/>
            <person name="Takahashi F."/>
            <person name="Nishimura Y."/>
            <person name="Kawachi M."/>
            <person name="Noguchi H."/>
            <person name="Minakuchi Y."/>
            <person name="Umen J.G."/>
            <person name="Toyoda A."/>
            <person name="Nozaki H."/>
        </authorList>
    </citation>
    <scope>NUCLEOTIDE SEQUENCE</scope>
    <source>
        <strain evidence="2">NIES-3780</strain>
    </source>
</reference>
<comment type="caution">
    <text evidence="2">The sequence shown here is derived from an EMBL/GenBank/DDBJ whole genome shotgun (WGS) entry which is preliminary data.</text>
</comment>
<evidence type="ECO:0000256" key="1">
    <source>
        <dbReference type="SAM" id="MobiDB-lite"/>
    </source>
</evidence>
<feature type="compositionally biased region" description="Gly residues" evidence="1">
    <location>
        <begin position="123"/>
        <end position="136"/>
    </location>
</feature>
<organism evidence="2 3">
    <name type="scientific">Volvox africanus</name>
    <dbReference type="NCBI Taxonomy" id="51714"/>
    <lineage>
        <taxon>Eukaryota</taxon>
        <taxon>Viridiplantae</taxon>
        <taxon>Chlorophyta</taxon>
        <taxon>core chlorophytes</taxon>
        <taxon>Chlorophyceae</taxon>
        <taxon>CS clade</taxon>
        <taxon>Chlamydomonadales</taxon>
        <taxon>Volvocaceae</taxon>
        <taxon>Volvox</taxon>
    </lineage>
</organism>
<protein>
    <submittedName>
        <fullName evidence="2">Uncharacterized protein</fullName>
    </submittedName>
</protein>
<name>A0A8J4BP24_9CHLO</name>
<feature type="compositionally biased region" description="Low complexity" evidence="1">
    <location>
        <begin position="137"/>
        <end position="146"/>
    </location>
</feature>
<dbReference type="Proteomes" id="UP000747399">
    <property type="component" value="Unassembled WGS sequence"/>
</dbReference>